<gene>
    <name evidence="2" type="ORF">DI536_02605</name>
</gene>
<evidence type="ECO:0000313" key="2">
    <source>
        <dbReference type="EMBL" id="PZR18835.1"/>
    </source>
</evidence>
<proteinExistence type="predicted"/>
<comment type="caution">
    <text evidence="2">The sequence shown here is derived from an EMBL/GenBank/DDBJ whole genome shotgun (WGS) entry which is preliminary data.</text>
</comment>
<evidence type="ECO:0008006" key="4">
    <source>
        <dbReference type="Google" id="ProtNLM"/>
    </source>
</evidence>
<evidence type="ECO:0000313" key="3">
    <source>
        <dbReference type="Proteomes" id="UP000249061"/>
    </source>
</evidence>
<dbReference type="AlphaFoldDB" id="A0A2W5U5A3"/>
<organism evidence="2 3">
    <name type="scientific">Archangium gephyra</name>
    <dbReference type="NCBI Taxonomy" id="48"/>
    <lineage>
        <taxon>Bacteria</taxon>
        <taxon>Pseudomonadati</taxon>
        <taxon>Myxococcota</taxon>
        <taxon>Myxococcia</taxon>
        <taxon>Myxococcales</taxon>
        <taxon>Cystobacterineae</taxon>
        <taxon>Archangiaceae</taxon>
        <taxon>Archangium</taxon>
    </lineage>
</organism>
<feature type="region of interest" description="Disordered" evidence="1">
    <location>
        <begin position="208"/>
        <end position="241"/>
    </location>
</feature>
<feature type="compositionally biased region" description="Basic and acidic residues" evidence="1">
    <location>
        <begin position="38"/>
        <end position="79"/>
    </location>
</feature>
<sequence length="241" mass="26793">MQSLRDKLMKAGLVTEEAAKKAEADKAARPPPQAPRPPRSDAGPRRDDNRPPRRDDNRPPPRRDDRPPQRPSQRRDEPIAARVPKLPPMAGSKEANRQASRKQLEMDKQLRELVIANTVPTDVGATPFYFVTRKNKLRRLELTEAQAKQLESGELAVVERPDPDKIEHALVPAAIAEQVKAISERAVRFLNKEGAKVGFLSDDEINARAKEADEPATPDAPAADEPKAEDTFITIKRAPLP</sequence>
<protein>
    <recommendedName>
        <fullName evidence="4">DUF2058 domain-containing protein</fullName>
    </recommendedName>
</protein>
<name>A0A2W5U5A3_9BACT</name>
<accession>A0A2W5U5A3</accession>
<dbReference type="InterPro" id="IPR018636">
    <property type="entry name" value="DUF2058"/>
</dbReference>
<dbReference type="Pfam" id="PF09831">
    <property type="entry name" value="DUF2058"/>
    <property type="match status" value="1"/>
</dbReference>
<dbReference type="EMBL" id="QFQP01000001">
    <property type="protein sequence ID" value="PZR18835.1"/>
    <property type="molecule type" value="Genomic_DNA"/>
</dbReference>
<feature type="region of interest" description="Disordered" evidence="1">
    <location>
        <begin position="1"/>
        <end position="105"/>
    </location>
</feature>
<evidence type="ECO:0000256" key="1">
    <source>
        <dbReference type="SAM" id="MobiDB-lite"/>
    </source>
</evidence>
<feature type="compositionally biased region" description="Basic and acidic residues" evidence="1">
    <location>
        <begin position="17"/>
        <end position="28"/>
    </location>
</feature>
<reference evidence="2 3" key="1">
    <citation type="submission" date="2017-08" db="EMBL/GenBank/DDBJ databases">
        <title>Infants hospitalized years apart are colonized by the same room-sourced microbial strains.</title>
        <authorList>
            <person name="Brooks B."/>
            <person name="Olm M.R."/>
            <person name="Firek B.A."/>
            <person name="Baker R."/>
            <person name="Thomas B.C."/>
            <person name="Morowitz M.J."/>
            <person name="Banfield J.F."/>
        </authorList>
    </citation>
    <scope>NUCLEOTIDE SEQUENCE [LARGE SCALE GENOMIC DNA]</scope>
    <source>
        <strain evidence="2">S2_003_000_R2_14</strain>
    </source>
</reference>
<dbReference type="Proteomes" id="UP000249061">
    <property type="component" value="Unassembled WGS sequence"/>
</dbReference>